<feature type="domain" description="BTB" evidence="1">
    <location>
        <begin position="183"/>
        <end position="237"/>
    </location>
</feature>
<sequence length="465" mass="52514">MLAYWLRDGLTHLIFIIRSFTHRYSSNLPSEVIDDIAGFIAYKHCTALALISSKFSKFVIRRVQRHIKLDVSVHPSGRQINRRPSFTTVMNTTKDDLSKMFDAKIVEIDAKIDAKIAEMSQNFEERMRKVLEEYLVEREKTHKEHKRNIKLDVVVDGDADTSLIPCTNDEDLDFFAAWSKIQSDCSLLVDDGLVRVNKKLLSAHSRYFEELLSDNVAEVGIEDVSHADMFHLLIVIYQISGKCEITEDKVESLLKLASKFRVPSVTKRCEVHLKNSVGVAISKKLQLSQTYGLHVAVDGDADTSLIPCTNDEEADCFASWSNIPSDCCLLVQGRLIHANKKLLSAHSQHFEELLSDDVAEVGIEDVSHADMFHLLIVIYQISGKCEITEDKVESLLKLASKFRVPNVTKRCEVYLKDSVGVAVARNLQLSQTYGLKSVQEDAVKQMTKLEQSEALVNKVGDKERI</sequence>
<keyword evidence="2" id="KW-1185">Reference proteome</keyword>
<accession>A0A915EM65</accession>
<dbReference type="Proteomes" id="UP000887574">
    <property type="component" value="Unplaced"/>
</dbReference>
<dbReference type="PANTHER" id="PTHR22744:SF13">
    <property type="entry name" value="BTB DOMAIN-CONTAINING PROTEIN"/>
    <property type="match status" value="1"/>
</dbReference>
<dbReference type="CDD" id="cd18186">
    <property type="entry name" value="BTB_POZ_ZBTB_KLHL-like"/>
    <property type="match status" value="2"/>
</dbReference>
<dbReference type="SUPFAM" id="SSF54695">
    <property type="entry name" value="POZ domain"/>
    <property type="match status" value="2"/>
</dbReference>
<name>A0A915EM65_9BILA</name>
<feature type="domain" description="BTB" evidence="1">
    <location>
        <begin position="325"/>
        <end position="379"/>
    </location>
</feature>
<protein>
    <submittedName>
        <fullName evidence="3">BTB domain-containing protein</fullName>
    </submittedName>
</protein>
<reference evidence="3" key="1">
    <citation type="submission" date="2022-11" db="UniProtKB">
        <authorList>
            <consortium name="WormBaseParasite"/>
        </authorList>
    </citation>
    <scope>IDENTIFICATION</scope>
</reference>
<dbReference type="PROSITE" id="PS50097">
    <property type="entry name" value="BTB"/>
    <property type="match status" value="2"/>
</dbReference>
<organism evidence="2 3">
    <name type="scientific">Ditylenchus dipsaci</name>
    <dbReference type="NCBI Taxonomy" id="166011"/>
    <lineage>
        <taxon>Eukaryota</taxon>
        <taxon>Metazoa</taxon>
        <taxon>Ecdysozoa</taxon>
        <taxon>Nematoda</taxon>
        <taxon>Chromadorea</taxon>
        <taxon>Rhabditida</taxon>
        <taxon>Tylenchina</taxon>
        <taxon>Tylenchomorpha</taxon>
        <taxon>Sphaerularioidea</taxon>
        <taxon>Anguinidae</taxon>
        <taxon>Anguininae</taxon>
        <taxon>Ditylenchus</taxon>
    </lineage>
</organism>
<dbReference type="WBParaSite" id="jg8273">
    <property type="protein sequence ID" value="jg8273"/>
    <property type="gene ID" value="jg8273"/>
</dbReference>
<dbReference type="PANTHER" id="PTHR22744">
    <property type="entry name" value="HELIX LOOP HELIX PROTEIN 21-RELATED"/>
    <property type="match status" value="1"/>
</dbReference>
<evidence type="ECO:0000313" key="2">
    <source>
        <dbReference type="Proteomes" id="UP000887574"/>
    </source>
</evidence>
<dbReference type="Gene3D" id="3.30.710.10">
    <property type="entry name" value="Potassium Channel Kv1.1, Chain A"/>
    <property type="match status" value="2"/>
</dbReference>
<dbReference type="SMART" id="SM00225">
    <property type="entry name" value="BTB"/>
    <property type="match status" value="2"/>
</dbReference>
<dbReference type="InterPro" id="IPR000210">
    <property type="entry name" value="BTB/POZ_dom"/>
</dbReference>
<dbReference type="Pfam" id="PF00651">
    <property type="entry name" value="BTB"/>
    <property type="match status" value="2"/>
</dbReference>
<evidence type="ECO:0000259" key="1">
    <source>
        <dbReference type="PROSITE" id="PS50097"/>
    </source>
</evidence>
<dbReference type="InterPro" id="IPR011333">
    <property type="entry name" value="SKP1/BTB/POZ_sf"/>
</dbReference>
<dbReference type="AlphaFoldDB" id="A0A915EM65"/>
<proteinExistence type="predicted"/>
<evidence type="ECO:0000313" key="3">
    <source>
        <dbReference type="WBParaSite" id="jg8273"/>
    </source>
</evidence>